<dbReference type="PANTHER" id="PTHR42771">
    <property type="entry name" value="IRON(3+)-HYDROXAMATE IMPORT ATP-BINDING PROTEIN FHUC"/>
    <property type="match status" value="1"/>
</dbReference>
<gene>
    <name evidence="11" type="ORF">KUM34_014225</name>
</gene>
<dbReference type="RefSeq" id="WP_059384147.1">
    <property type="nucleotide sequence ID" value="NZ_CBJNPB010000248.1"/>
</dbReference>
<evidence type="ECO:0000256" key="7">
    <source>
        <dbReference type="ARBA" id="ARBA00023004"/>
    </source>
</evidence>
<dbReference type="SMART" id="SM00382">
    <property type="entry name" value="AAA"/>
    <property type="match status" value="1"/>
</dbReference>
<dbReference type="GO" id="GO:0005524">
    <property type="term" value="F:ATP binding"/>
    <property type="evidence" value="ECO:0007669"/>
    <property type="project" value="UniProtKB-KW"/>
</dbReference>
<accession>A0AA46WSQ5</accession>
<dbReference type="Gene3D" id="3.40.50.300">
    <property type="entry name" value="P-loop containing nucleotide triphosphate hydrolases"/>
    <property type="match status" value="1"/>
</dbReference>
<dbReference type="PANTHER" id="PTHR42771:SF2">
    <property type="entry name" value="IRON(3+)-HYDROXAMATE IMPORT ATP-BINDING PROTEIN FHUC"/>
    <property type="match status" value="1"/>
</dbReference>
<proteinExistence type="predicted"/>
<sequence length="290" mass="31491">MTDTHLPPAPAPGHVEHAAPRLVAEHISLGYGERLIVDDLNLSIPTGVVTTVIGPNGCGKSTLLRALSRLLKPRTGTVLLDGHDITTMRTREVARVLGMLPQAPVAPEGLTVADLVSRGRHPHQSWFRQWSSDDEDEVAIALERTGIADLADRPIDELSGGQRQRAWISMALAQGTDILLLDEPTTYLDLAHSVEVLDLVDRLHSELGRTVVMVLHDLNLAVRYSDHLVVMKDGRVVASGVPSEVISVELLREVFDLDASVIDDPVSDRPLIVPIGTRHVYGAAGGPHRR</sequence>
<keyword evidence="2" id="KW-0813">Transport</keyword>
<dbReference type="GO" id="GO:0005886">
    <property type="term" value="C:plasma membrane"/>
    <property type="evidence" value="ECO:0007669"/>
    <property type="project" value="UniProtKB-SubCell"/>
</dbReference>
<evidence type="ECO:0000256" key="6">
    <source>
        <dbReference type="ARBA" id="ARBA00022840"/>
    </source>
</evidence>
<dbReference type="PROSITE" id="PS00211">
    <property type="entry name" value="ABC_TRANSPORTER_1"/>
    <property type="match status" value="1"/>
</dbReference>
<protein>
    <submittedName>
        <fullName evidence="11">ABC transporter ATP-binding protein</fullName>
    </submittedName>
</protein>
<dbReference type="GO" id="GO:0006826">
    <property type="term" value="P:iron ion transport"/>
    <property type="evidence" value="ECO:0007669"/>
    <property type="project" value="UniProtKB-KW"/>
</dbReference>
<keyword evidence="3" id="KW-1003">Cell membrane</keyword>
<evidence type="ECO:0000313" key="12">
    <source>
        <dbReference type="Proteomes" id="UP001162740"/>
    </source>
</evidence>
<keyword evidence="8" id="KW-0406">Ion transport</keyword>
<keyword evidence="9" id="KW-0472">Membrane</keyword>
<comment type="subcellular location">
    <subcellularLocation>
        <location evidence="1">Cell membrane</location>
        <topology evidence="1">Peripheral membrane protein</topology>
    </subcellularLocation>
</comment>
<dbReference type="CDD" id="cd03214">
    <property type="entry name" value="ABC_Iron-Siderophores_B12_Hemin"/>
    <property type="match status" value="1"/>
</dbReference>
<evidence type="ECO:0000256" key="9">
    <source>
        <dbReference type="ARBA" id="ARBA00023136"/>
    </source>
</evidence>
<evidence type="ECO:0000256" key="1">
    <source>
        <dbReference type="ARBA" id="ARBA00004202"/>
    </source>
</evidence>
<dbReference type="InterPro" id="IPR003593">
    <property type="entry name" value="AAA+_ATPase"/>
</dbReference>
<dbReference type="AlphaFoldDB" id="A0AA46WSQ5"/>
<dbReference type="InterPro" id="IPR027417">
    <property type="entry name" value="P-loop_NTPase"/>
</dbReference>
<dbReference type="FunFam" id="3.40.50.300:FF:000134">
    <property type="entry name" value="Iron-enterobactin ABC transporter ATP-binding protein"/>
    <property type="match status" value="1"/>
</dbReference>
<feature type="domain" description="ABC transporter" evidence="10">
    <location>
        <begin position="22"/>
        <end position="258"/>
    </location>
</feature>
<evidence type="ECO:0000256" key="3">
    <source>
        <dbReference type="ARBA" id="ARBA00022475"/>
    </source>
</evidence>
<keyword evidence="6 11" id="KW-0067">ATP-binding</keyword>
<organism evidence="11 12">
    <name type="scientific">Rhodococcus rhodochrous</name>
    <dbReference type="NCBI Taxonomy" id="1829"/>
    <lineage>
        <taxon>Bacteria</taxon>
        <taxon>Bacillati</taxon>
        <taxon>Actinomycetota</taxon>
        <taxon>Actinomycetes</taxon>
        <taxon>Mycobacteriales</taxon>
        <taxon>Nocardiaceae</taxon>
        <taxon>Rhodococcus</taxon>
    </lineage>
</organism>
<dbReference type="InterPro" id="IPR017871">
    <property type="entry name" value="ABC_transporter-like_CS"/>
</dbReference>
<dbReference type="SUPFAM" id="SSF52540">
    <property type="entry name" value="P-loop containing nucleoside triphosphate hydrolases"/>
    <property type="match status" value="1"/>
</dbReference>
<dbReference type="PROSITE" id="PS50893">
    <property type="entry name" value="ABC_TRANSPORTER_2"/>
    <property type="match status" value="1"/>
</dbReference>
<keyword evidence="5" id="KW-0547">Nucleotide-binding</keyword>
<evidence type="ECO:0000256" key="2">
    <source>
        <dbReference type="ARBA" id="ARBA00022448"/>
    </source>
</evidence>
<evidence type="ECO:0000256" key="4">
    <source>
        <dbReference type="ARBA" id="ARBA00022496"/>
    </source>
</evidence>
<evidence type="ECO:0000259" key="10">
    <source>
        <dbReference type="PROSITE" id="PS50893"/>
    </source>
</evidence>
<dbReference type="InterPro" id="IPR003439">
    <property type="entry name" value="ABC_transporter-like_ATP-bd"/>
</dbReference>
<evidence type="ECO:0000313" key="11">
    <source>
        <dbReference type="EMBL" id="UZF43079.1"/>
    </source>
</evidence>
<dbReference type="Proteomes" id="UP001162740">
    <property type="component" value="Chromosome"/>
</dbReference>
<dbReference type="GO" id="GO:0016887">
    <property type="term" value="F:ATP hydrolysis activity"/>
    <property type="evidence" value="ECO:0007669"/>
    <property type="project" value="InterPro"/>
</dbReference>
<keyword evidence="7" id="KW-0408">Iron</keyword>
<dbReference type="Pfam" id="PF00005">
    <property type="entry name" value="ABC_tran"/>
    <property type="match status" value="1"/>
</dbReference>
<dbReference type="InterPro" id="IPR051535">
    <property type="entry name" value="Siderophore_ABC-ATPase"/>
</dbReference>
<evidence type="ECO:0000256" key="8">
    <source>
        <dbReference type="ARBA" id="ARBA00023065"/>
    </source>
</evidence>
<keyword evidence="4" id="KW-0410">Iron transport</keyword>
<reference evidence="11 12" key="1">
    <citation type="journal article" date="2021" name="Front. Microbiol.">
        <title>Bacterial Transformation of Aromatic Monomers in Softwood Black Liquor.</title>
        <authorList>
            <person name="Navas L.E."/>
            <person name="Dexter G."/>
            <person name="Liu J."/>
            <person name="Levy-Booth D."/>
            <person name="Cho M."/>
            <person name="Jang S.K."/>
            <person name="Mansfield S.D."/>
            <person name="Renneckar S."/>
            <person name="Mohn W.W."/>
            <person name="Eltis L.D."/>
        </authorList>
    </citation>
    <scope>NUCLEOTIDE SEQUENCE [LARGE SCALE GENOMIC DNA]</scope>
    <source>
        <strain evidence="11 12">GD02</strain>
    </source>
</reference>
<evidence type="ECO:0000256" key="5">
    <source>
        <dbReference type="ARBA" id="ARBA00022741"/>
    </source>
</evidence>
<dbReference type="EMBL" id="CP083974">
    <property type="protein sequence ID" value="UZF43079.1"/>
    <property type="molecule type" value="Genomic_DNA"/>
</dbReference>
<name>A0AA46WSQ5_RHORH</name>